<feature type="transmembrane region" description="Helical" evidence="7">
    <location>
        <begin position="33"/>
        <end position="52"/>
    </location>
</feature>
<dbReference type="Proteomes" id="UP000694580">
    <property type="component" value="Chromosome 3"/>
</dbReference>
<evidence type="ECO:0000256" key="3">
    <source>
        <dbReference type="ARBA" id="ARBA00022692"/>
    </source>
</evidence>
<reference evidence="9" key="3">
    <citation type="submission" date="2025-09" db="UniProtKB">
        <authorList>
            <consortium name="Ensembl"/>
        </authorList>
    </citation>
    <scope>IDENTIFICATION</scope>
</reference>
<gene>
    <name evidence="9" type="primary">syngr2b</name>
</gene>
<evidence type="ECO:0000256" key="1">
    <source>
        <dbReference type="ARBA" id="ARBA00004141"/>
    </source>
</evidence>
<reference evidence="9" key="2">
    <citation type="submission" date="2025-08" db="UniProtKB">
        <authorList>
            <consortium name="Ensembl"/>
        </authorList>
    </citation>
    <scope>IDENTIFICATION</scope>
</reference>
<comment type="similarity">
    <text evidence="2">Belongs to the synaptogyrin family.</text>
</comment>
<dbReference type="PANTHER" id="PTHR10838">
    <property type="entry name" value="SYNAPTOGYRIN"/>
    <property type="match status" value="1"/>
</dbReference>
<name>A0AAY3ZYD4_9TELE</name>
<feature type="transmembrane region" description="Helical" evidence="7">
    <location>
        <begin position="112"/>
        <end position="134"/>
    </location>
</feature>
<dbReference type="AlphaFoldDB" id="A0AAY3ZYD4"/>
<dbReference type="GO" id="GO:0030672">
    <property type="term" value="C:synaptic vesicle membrane"/>
    <property type="evidence" value="ECO:0007669"/>
    <property type="project" value="TreeGrafter"/>
</dbReference>
<evidence type="ECO:0000256" key="6">
    <source>
        <dbReference type="PROSITE-ProRule" id="PRU00581"/>
    </source>
</evidence>
<evidence type="ECO:0000313" key="10">
    <source>
        <dbReference type="Proteomes" id="UP000694580"/>
    </source>
</evidence>
<keyword evidence="4 7" id="KW-1133">Transmembrane helix</keyword>
<sequence>MEAGATGAYGVALAGGGFDPVSFLKRPQTVVRILGWVAAMVVFACITGEGYVNSLHDPQARCVFNKSDSACHYAVGVGIIAFLACMAFLLADAYMPFMSNAQDRKKIVAADLIFSGVWTFLWFVCFCLLANLWSKTTDTNGIPADAVHATVAFSFFSIAAFLQLRQETAIINQNVQRDQLLLKKAQECKDAKQCLGVMVIENEVEAFMSSDKEMMACQPT</sequence>
<keyword evidence="3 6" id="KW-0812">Transmembrane</keyword>
<keyword evidence="10" id="KW-1185">Reference proteome</keyword>
<reference evidence="9 10" key="1">
    <citation type="submission" date="2020-06" db="EMBL/GenBank/DDBJ databases">
        <authorList>
            <consortium name="Wellcome Sanger Institute Data Sharing"/>
        </authorList>
    </citation>
    <scope>NUCLEOTIDE SEQUENCE [LARGE SCALE GENOMIC DNA]</scope>
</reference>
<dbReference type="PANTHER" id="PTHR10838:SF33">
    <property type="entry name" value="SYNAPTOGYRIN"/>
    <property type="match status" value="1"/>
</dbReference>
<feature type="transmembrane region" description="Helical" evidence="7">
    <location>
        <begin position="72"/>
        <end position="91"/>
    </location>
</feature>
<comment type="subcellular location">
    <subcellularLocation>
        <location evidence="1">Membrane</location>
        <topology evidence="1">Multi-pass membrane protein</topology>
    </subcellularLocation>
</comment>
<proteinExistence type="inferred from homology"/>
<evidence type="ECO:0000259" key="8">
    <source>
        <dbReference type="PROSITE" id="PS51225"/>
    </source>
</evidence>
<dbReference type="GO" id="GO:0031594">
    <property type="term" value="C:neuromuscular junction"/>
    <property type="evidence" value="ECO:0007669"/>
    <property type="project" value="TreeGrafter"/>
</dbReference>
<feature type="transmembrane region" description="Helical" evidence="7">
    <location>
        <begin position="146"/>
        <end position="164"/>
    </location>
</feature>
<keyword evidence="5 6" id="KW-0472">Membrane</keyword>
<dbReference type="Ensembl" id="ENSDCDT00010000632.1">
    <property type="protein sequence ID" value="ENSDCDP00010000605.1"/>
    <property type="gene ID" value="ENSDCDG00010000326.1"/>
</dbReference>
<evidence type="ECO:0000313" key="9">
    <source>
        <dbReference type="Ensembl" id="ENSDCDP00010000605.1"/>
    </source>
</evidence>
<accession>A0AAY3ZYD4</accession>
<feature type="domain" description="MARVEL" evidence="8">
    <location>
        <begin position="23"/>
        <end position="168"/>
    </location>
</feature>
<dbReference type="InterPro" id="IPR016579">
    <property type="entry name" value="Synaptogyrin"/>
</dbReference>
<dbReference type="GeneTree" id="ENSGT00950000182935"/>
<evidence type="ECO:0000256" key="5">
    <source>
        <dbReference type="ARBA" id="ARBA00023136"/>
    </source>
</evidence>
<dbReference type="InterPro" id="IPR008253">
    <property type="entry name" value="Marvel"/>
</dbReference>
<dbReference type="PROSITE" id="PS51225">
    <property type="entry name" value="MARVEL"/>
    <property type="match status" value="1"/>
</dbReference>
<protein>
    <recommendedName>
        <fullName evidence="8">MARVEL domain-containing protein</fullName>
    </recommendedName>
</protein>
<evidence type="ECO:0000256" key="4">
    <source>
        <dbReference type="ARBA" id="ARBA00022989"/>
    </source>
</evidence>
<organism evidence="9 10">
    <name type="scientific">Denticeps clupeoides</name>
    <name type="common">denticle herring</name>
    <dbReference type="NCBI Taxonomy" id="299321"/>
    <lineage>
        <taxon>Eukaryota</taxon>
        <taxon>Metazoa</taxon>
        <taxon>Chordata</taxon>
        <taxon>Craniata</taxon>
        <taxon>Vertebrata</taxon>
        <taxon>Euteleostomi</taxon>
        <taxon>Actinopterygii</taxon>
        <taxon>Neopterygii</taxon>
        <taxon>Teleostei</taxon>
        <taxon>Clupei</taxon>
        <taxon>Clupeiformes</taxon>
        <taxon>Denticipitoidei</taxon>
        <taxon>Denticipitidae</taxon>
        <taxon>Denticeps</taxon>
    </lineage>
</organism>
<evidence type="ECO:0000256" key="2">
    <source>
        <dbReference type="ARBA" id="ARBA00010252"/>
    </source>
</evidence>
<evidence type="ECO:0000256" key="7">
    <source>
        <dbReference type="SAM" id="Phobius"/>
    </source>
</evidence>
<dbReference type="Pfam" id="PF01284">
    <property type="entry name" value="MARVEL"/>
    <property type="match status" value="1"/>
</dbReference>